<evidence type="ECO:0000313" key="3">
    <source>
        <dbReference type="Proteomes" id="UP000678393"/>
    </source>
</evidence>
<dbReference type="InterPro" id="IPR003599">
    <property type="entry name" value="Ig_sub"/>
</dbReference>
<dbReference type="EMBL" id="CAJHNH020002212">
    <property type="protein sequence ID" value="CAG5125937.1"/>
    <property type="molecule type" value="Genomic_DNA"/>
</dbReference>
<name>A0A8S3Z8Q0_9EUPU</name>
<dbReference type="InterPro" id="IPR007110">
    <property type="entry name" value="Ig-like_dom"/>
</dbReference>
<dbReference type="AlphaFoldDB" id="A0A8S3Z8Q0"/>
<dbReference type="PROSITE" id="PS50835">
    <property type="entry name" value="IG_LIKE"/>
    <property type="match status" value="1"/>
</dbReference>
<proteinExistence type="predicted"/>
<dbReference type="SUPFAM" id="SSF48726">
    <property type="entry name" value="Immunoglobulin"/>
    <property type="match status" value="1"/>
</dbReference>
<dbReference type="Proteomes" id="UP000678393">
    <property type="component" value="Unassembled WGS sequence"/>
</dbReference>
<comment type="caution">
    <text evidence="2">The sequence shown here is derived from an EMBL/GenBank/DDBJ whole genome shotgun (WGS) entry which is preliminary data.</text>
</comment>
<organism evidence="2 3">
    <name type="scientific">Candidula unifasciata</name>
    <dbReference type="NCBI Taxonomy" id="100452"/>
    <lineage>
        <taxon>Eukaryota</taxon>
        <taxon>Metazoa</taxon>
        <taxon>Spiralia</taxon>
        <taxon>Lophotrochozoa</taxon>
        <taxon>Mollusca</taxon>
        <taxon>Gastropoda</taxon>
        <taxon>Heterobranchia</taxon>
        <taxon>Euthyneura</taxon>
        <taxon>Panpulmonata</taxon>
        <taxon>Eupulmonata</taxon>
        <taxon>Stylommatophora</taxon>
        <taxon>Helicina</taxon>
        <taxon>Helicoidea</taxon>
        <taxon>Geomitridae</taxon>
        <taxon>Candidula</taxon>
    </lineage>
</organism>
<protein>
    <recommendedName>
        <fullName evidence="1">Ig-like domain-containing protein</fullName>
    </recommendedName>
</protein>
<keyword evidence="3" id="KW-1185">Reference proteome</keyword>
<dbReference type="Pfam" id="PF13927">
    <property type="entry name" value="Ig_3"/>
    <property type="match status" value="1"/>
</dbReference>
<evidence type="ECO:0000259" key="1">
    <source>
        <dbReference type="PROSITE" id="PS50835"/>
    </source>
</evidence>
<gene>
    <name evidence="2" type="ORF">CUNI_LOCUS11495</name>
</gene>
<evidence type="ECO:0000313" key="2">
    <source>
        <dbReference type="EMBL" id="CAG5125937.1"/>
    </source>
</evidence>
<dbReference type="InterPro" id="IPR036179">
    <property type="entry name" value="Ig-like_dom_sf"/>
</dbReference>
<reference evidence="2" key="1">
    <citation type="submission" date="2021-04" db="EMBL/GenBank/DDBJ databases">
        <authorList>
            <consortium name="Molecular Ecology Group"/>
        </authorList>
    </citation>
    <scope>NUCLEOTIDE SEQUENCE</scope>
</reference>
<feature type="non-terminal residue" evidence="2">
    <location>
        <position position="1"/>
    </location>
</feature>
<dbReference type="SMART" id="SM00409">
    <property type="entry name" value="IG"/>
    <property type="match status" value="1"/>
</dbReference>
<dbReference type="Gene3D" id="2.60.40.10">
    <property type="entry name" value="Immunoglobulins"/>
    <property type="match status" value="1"/>
</dbReference>
<dbReference type="InterPro" id="IPR013783">
    <property type="entry name" value="Ig-like_fold"/>
</dbReference>
<feature type="domain" description="Ig-like" evidence="1">
    <location>
        <begin position="1"/>
        <end position="91"/>
    </location>
</feature>
<accession>A0A8S3Z8Q0</accession>
<feature type="non-terminal residue" evidence="2">
    <location>
        <position position="104"/>
    </location>
</feature>
<sequence length="104" mass="11511">VTLTGTQFVERGGMIQLQCNATGGLQIAEEIDWFKDGNIISGPRYKDYVIFTYRSYEQGALVSTLQVDRANASHAGTYVCRSSYNKLKDIAVQVLVADSSNVKR</sequence>
<dbReference type="OrthoDB" id="10012075at2759"/>